<feature type="transmembrane region" description="Helical" evidence="6">
    <location>
        <begin position="151"/>
        <end position="173"/>
    </location>
</feature>
<gene>
    <name evidence="8" type="ORF">WHR41_07470</name>
</gene>
<name>A0AB34KIY0_9PEZI</name>
<feature type="region of interest" description="Disordered" evidence="5">
    <location>
        <begin position="321"/>
        <end position="341"/>
    </location>
</feature>
<dbReference type="EMBL" id="JAAQHG020000032">
    <property type="protein sequence ID" value="KAL1583721.1"/>
    <property type="molecule type" value="Genomic_DNA"/>
</dbReference>
<feature type="transmembrane region" description="Helical" evidence="6">
    <location>
        <begin position="32"/>
        <end position="57"/>
    </location>
</feature>
<keyword evidence="4 6" id="KW-0472">Membrane</keyword>
<evidence type="ECO:0000256" key="4">
    <source>
        <dbReference type="ARBA" id="ARBA00023136"/>
    </source>
</evidence>
<feature type="compositionally biased region" description="Polar residues" evidence="5">
    <location>
        <begin position="418"/>
        <end position="427"/>
    </location>
</feature>
<evidence type="ECO:0000313" key="9">
    <source>
        <dbReference type="Proteomes" id="UP000803884"/>
    </source>
</evidence>
<feature type="compositionally biased region" description="Basic and acidic residues" evidence="5">
    <location>
        <begin position="384"/>
        <end position="400"/>
    </location>
</feature>
<dbReference type="Proteomes" id="UP000803884">
    <property type="component" value="Unassembled WGS sequence"/>
</dbReference>
<dbReference type="InterPro" id="IPR017981">
    <property type="entry name" value="GPCR_2-like_7TM"/>
</dbReference>
<feature type="transmembrane region" description="Helical" evidence="6">
    <location>
        <begin position="117"/>
        <end position="139"/>
    </location>
</feature>
<comment type="subcellular location">
    <subcellularLocation>
        <location evidence="1">Membrane</location>
        <topology evidence="1">Multi-pass membrane protein</topology>
    </subcellularLocation>
</comment>
<feature type="transmembrane region" description="Helical" evidence="6">
    <location>
        <begin position="257"/>
        <end position="276"/>
    </location>
</feature>
<reference evidence="8 9" key="1">
    <citation type="journal article" date="2020" name="Microbiol. Resour. Announc.">
        <title>Draft Genome Sequence of a Cladosporium Species Isolated from the Mesophotic Ascidian Didemnum maculosum.</title>
        <authorList>
            <person name="Gioti A."/>
            <person name="Siaperas R."/>
            <person name="Nikolaivits E."/>
            <person name="Le Goff G."/>
            <person name="Ouazzani J."/>
            <person name="Kotoulas G."/>
            <person name="Topakas E."/>
        </authorList>
    </citation>
    <scope>NUCLEOTIDE SEQUENCE [LARGE SCALE GENOMIC DNA]</scope>
    <source>
        <strain evidence="8 9">TM138-S3</strain>
    </source>
</reference>
<evidence type="ECO:0000256" key="2">
    <source>
        <dbReference type="ARBA" id="ARBA00022692"/>
    </source>
</evidence>
<dbReference type="GO" id="GO:0004930">
    <property type="term" value="F:G protein-coupled receptor activity"/>
    <property type="evidence" value="ECO:0007669"/>
    <property type="project" value="TreeGrafter"/>
</dbReference>
<dbReference type="PANTHER" id="PTHR23112">
    <property type="entry name" value="G PROTEIN-COUPLED RECEPTOR 157-RELATED"/>
    <property type="match status" value="1"/>
</dbReference>
<dbReference type="GO" id="GO:0007166">
    <property type="term" value="P:cell surface receptor signaling pathway"/>
    <property type="evidence" value="ECO:0007669"/>
    <property type="project" value="InterPro"/>
</dbReference>
<dbReference type="RefSeq" id="XP_069226828.1">
    <property type="nucleotide sequence ID" value="XM_069376075.1"/>
</dbReference>
<feature type="transmembrane region" description="Helical" evidence="6">
    <location>
        <begin position="201"/>
        <end position="220"/>
    </location>
</feature>
<evidence type="ECO:0000313" key="8">
    <source>
        <dbReference type="EMBL" id="KAL1583721.1"/>
    </source>
</evidence>
<dbReference type="GO" id="GO:0007189">
    <property type="term" value="P:adenylate cyclase-activating G protein-coupled receptor signaling pathway"/>
    <property type="evidence" value="ECO:0007669"/>
    <property type="project" value="TreeGrafter"/>
</dbReference>
<organism evidence="8 9">
    <name type="scientific">Cladosporium halotolerans</name>
    <dbReference type="NCBI Taxonomy" id="1052096"/>
    <lineage>
        <taxon>Eukaryota</taxon>
        <taxon>Fungi</taxon>
        <taxon>Dikarya</taxon>
        <taxon>Ascomycota</taxon>
        <taxon>Pezizomycotina</taxon>
        <taxon>Dothideomycetes</taxon>
        <taxon>Dothideomycetidae</taxon>
        <taxon>Cladosporiales</taxon>
        <taxon>Cladosporiaceae</taxon>
        <taxon>Cladosporium</taxon>
    </lineage>
</organism>
<comment type="caution">
    <text evidence="8">The sequence shown here is derived from an EMBL/GenBank/DDBJ whole genome shotgun (WGS) entry which is preliminary data.</text>
</comment>
<proteinExistence type="predicted"/>
<accession>A0AB34KIY0</accession>
<feature type="transmembrane region" description="Helical" evidence="6">
    <location>
        <begin position="78"/>
        <end position="101"/>
    </location>
</feature>
<dbReference type="SUPFAM" id="SSF81321">
    <property type="entry name" value="Family A G protein-coupled receptor-like"/>
    <property type="match status" value="1"/>
</dbReference>
<feature type="region of interest" description="Disordered" evidence="5">
    <location>
        <begin position="361"/>
        <end position="438"/>
    </location>
</feature>
<evidence type="ECO:0000256" key="3">
    <source>
        <dbReference type="ARBA" id="ARBA00022989"/>
    </source>
</evidence>
<keyword evidence="3 6" id="KW-1133">Transmembrane helix</keyword>
<keyword evidence="9" id="KW-1185">Reference proteome</keyword>
<feature type="transmembrane region" description="Helical" evidence="6">
    <location>
        <begin position="288"/>
        <end position="310"/>
    </location>
</feature>
<keyword evidence="2 6" id="KW-0812">Transmembrane</keyword>
<dbReference type="GeneID" id="96008913"/>
<protein>
    <recommendedName>
        <fullName evidence="7">G-protein coupled receptors family 2 profile 2 domain-containing protein</fullName>
    </recommendedName>
</protein>
<dbReference type="InterPro" id="IPR022596">
    <property type="entry name" value="GPR1/2/3_C"/>
</dbReference>
<dbReference type="Pfam" id="PF11970">
    <property type="entry name" value="GPR_Gpa2_C"/>
    <property type="match status" value="1"/>
</dbReference>
<evidence type="ECO:0000256" key="1">
    <source>
        <dbReference type="ARBA" id="ARBA00004141"/>
    </source>
</evidence>
<sequence length="455" mass="50124">MSSADKTFVYDGQAAYFPPPHSITPLTSSLSIGLIVIGICGLVSFLATLSLLSFIFYRFATWRDHYKTFIGYNQYVLLFLNLVLADLFQAASFLVSFYWIAKDAILAPTPGCSAQGFFLHLGDVSSAFFVLAIAIHTYWTAVMSRRVPYRIFTCIILIIWAAAIFLTVIGLAIHPHDYFVRAGSWCWISSDYEPERLGLHYFWLFLSEFGLIVLYAVTILQLRHKTRSLFAEDRHAGVSVTNQASINAVNRITTLMMLYPLVYVVLTLPLSAARMWSMARGGKSPSEVTNAVTGALLACCGWVDCLLYTLTREKLLSQTMNHGSANKTGSTGQSQSEGQTKNGTILQTTTWTVQNESFELARGPGESTAQVEAAPSSDSTSSLSEHRTKSESEGVIRDRSPSPTGSVDPIIAREREQQQLQVHQSGVSRVLSGTKRKDFATAGAGRAYELDSLAK</sequence>
<feature type="domain" description="G-protein coupled receptors family 2 profile 2" evidence="7">
    <location>
        <begin position="34"/>
        <end position="220"/>
    </location>
</feature>
<evidence type="ECO:0000259" key="7">
    <source>
        <dbReference type="PROSITE" id="PS50261"/>
    </source>
</evidence>
<dbReference type="Gene3D" id="1.20.1070.10">
    <property type="entry name" value="Rhodopsin 7-helix transmembrane proteins"/>
    <property type="match status" value="1"/>
</dbReference>
<evidence type="ECO:0000256" key="5">
    <source>
        <dbReference type="SAM" id="MobiDB-lite"/>
    </source>
</evidence>
<dbReference type="GO" id="GO:0005886">
    <property type="term" value="C:plasma membrane"/>
    <property type="evidence" value="ECO:0007669"/>
    <property type="project" value="TreeGrafter"/>
</dbReference>
<dbReference type="PANTHER" id="PTHR23112:SF37">
    <property type="entry name" value="G PROTEIN-COUPLED RECEPTOR GPR1"/>
    <property type="match status" value="1"/>
</dbReference>
<dbReference type="AlphaFoldDB" id="A0AB34KIY0"/>
<evidence type="ECO:0000256" key="6">
    <source>
        <dbReference type="SAM" id="Phobius"/>
    </source>
</evidence>
<dbReference type="PROSITE" id="PS50261">
    <property type="entry name" value="G_PROTEIN_RECEP_F2_4"/>
    <property type="match status" value="1"/>
</dbReference>